<feature type="domain" description="HEPN AbiJ-N-terminal" evidence="1">
    <location>
        <begin position="1"/>
        <end position="150"/>
    </location>
</feature>
<dbReference type="RefSeq" id="WP_347922322.1">
    <property type="nucleotide sequence ID" value="NZ_CP157199.1"/>
</dbReference>
<evidence type="ECO:0000313" key="2">
    <source>
        <dbReference type="EMBL" id="XBG60135.1"/>
    </source>
</evidence>
<dbReference type="Pfam" id="PF18863">
    <property type="entry name" value="AbiJ_NTD4"/>
    <property type="match status" value="1"/>
</dbReference>
<proteinExistence type="predicted"/>
<name>A0AAU7BQ73_9FLAO</name>
<accession>A0AAU7BQ73</accession>
<sequence length="279" mass="32439">MKFSERIGIIKAKDSIQIDSIDSELKNGLWNVFHTYYLKNLKERYIQYCNEHEFILDIWHNFFKKTIDEIPPETRNVKNELRTWFFQCEWYETYDFIEFCTKNNLFDIDSITSFYNNILEREVSGYRFVNGLISPITNESEINEIDQAIEDSKNKSLIGVKTHLENSLRMLSDRNSPDYRNSIKESISAVESICKVLSSTSKNSLGSALDKIKGKLNLHPALERGFKQIYGYTSDGDGIRHALMEESNCDFEDAKYMLVSCSAFVNYLIAKGIKSELLE</sequence>
<evidence type="ECO:0000259" key="1">
    <source>
        <dbReference type="Pfam" id="PF18863"/>
    </source>
</evidence>
<dbReference type="InterPro" id="IPR049503">
    <property type="entry name" value="AbiJ_NTD4"/>
</dbReference>
<organism evidence="2">
    <name type="scientific">Pontimicrobium sp. SW4</name>
    <dbReference type="NCBI Taxonomy" id="3153519"/>
    <lineage>
        <taxon>Bacteria</taxon>
        <taxon>Pseudomonadati</taxon>
        <taxon>Bacteroidota</taxon>
        <taxon>Flavobacteriia</taxon>
        <taxon>Flavobacteriales</taxon>
        <taxon>Flavobacteriaceae</taxon>
        <taxon>Pontimicrobium</taxon>
    </lineage>
</organism>
<dbReference type="EMBL" id="CP157199">
    <property type="protein sequence ID" value="XBG60135.1"/>
    <property type="molecule type" value="Genomic_DNA"/>
</dbReference>
<reference evidence="2" key="1">
    <citation type="submission" date="2024-05" db="EMBL/GenBank/DDBJ databases">
        <title>Pontimicrobium maritimus sp. nov., isolated form sea water.</title>
        <authorList>
            <person name="Muhammad N."/>
            <person name="Vuong T.Q."/>
            <person name="Han H.L."/>
            <person name="Kim S.-G."/>
        </authorList>
    </citation>
    <scope>NUCLEOTIDE SEQUENCE</scope>
    <source>
        <strain evidence="2">SW4</strain>
    </source>
</reference>
<gene>
    <name evidence="2" type="ORF">ABGB03_09740</name>
</gene>
<dbReference type="AlphaFoldDB" id="A0AAU7BQ73"/>
<protein>
    <recommendedName>
        <fullName evidence="1">HEPN AbiJ-N-terminal domain-containing protein</fullName>
    </recommendedName>
</protein>